<evidence type="ECO:0000259" key="6">
    <source>
        <dbReference type="Pfam" id="PF05182"/>
    </source>
</evidence>
<dbReference type="GO" id="GO:0005634">
    <property type="term" value="C:nucleus"/>
    <property type="evidence" value="ECO:0007669"/>
    <property type="project" value="UniProtKB-SubCell"/>
</dbReference>
<feature type="compositionally biased region" description="Polar residues" evidence="5">
    <location>
        <begin position="547"/>
        <end position="562"/>
    </location>
</feature>
<dbReference type="InterPro" id="IPR044976">
    <property type="entry name" value="FIPS5/FIPS3-like"/>
</dbReference>
<feature type="region of interest" description="Disordered" evidence="5">
    <location>
        <begin position="81"/>
        <end position="106"/>
    </location>
</feature>
<feature type="compositionally biased region" description="Acidic residues" evidence="5">
    <location>
        <begin position="50"/>
        <end position="60"/>
    </location>
</feature>
<feature type="region of interest" description="Disordered" evidence="5">
    <location>
        <begin position="355"/>
        <end position="439"/>
    </location>
</feature>
<evidence type="ECO:0000256" key="3">
    <source>
        <dbReference type="ARBA" id="ARBA00022664"/>
    </source>
</evidence>
<feature type="region of interest" description="Disordered" evidence="5">
    <location>
        <begin position="785"/>
        <end position="814"/>
    </location>
</feature>
<comment type="similarity">
    <text evidence="2">Belongs to the FIP1 family.</text>
</comment>
<evidence type="ECO:0000256" key="2">
    <source>
        <dbReference type="ARBA" id="ARBA00007459"/>
    </source>
</evidence>
<reference evidence="7" key="1">
    <citation type="journal article" date="2016" name="Nat. Genet.">
        <title>A high-quality carrot genome assembly provides new insights into carotenoid accumulation and asterid genome evolution.</title>
        <authorList>
            <person name="Iorizzo M."/>
            <person name="Ellison S."/>
            <person name="Senalik D."/>
            <person name="Zeng P."/>
            <person name="Satapoomin P."/>
            <person name="Huang J."/>
            <person name="Bowman M."/>
            <person name="Iovene M."/>
            <person name="Sanseverino W."/>
            <person name="Cavagnaro P."/>
            <person name="Yildiz M."/>
            <person name="Macko-Podgorni A."/>
            <person name="Moranska E."/>
            <person name="Grzebelus E."/>
            <person name="Grzebelus D."/>
            <person name="Ashrafi H."/>
            <person name="Zheng Z."/>
            <person name="Cheng S."/>
            <person name="Spooner D."/>
            <person name="Van Deynze A."/>
            <person name="Simon P."/>
        </authorList>
    </citation>
    <scope>NUCLEOTIDE SEQUENCE</scope>
    <source>
        <tissue evidence="7">Leaf</tissue>
    </source>
</reference>
<comment type="subcellular location">
    <subcellularLocation>
        <location evidence="1">Nucleus</location>
    </subcellularLocation>
</comment>
<sequence length="1151" mass="132018">MDSTDDDFGDLYADVEVAASSAINGVLERPNSPAKPEKDEIFEGPRCSDDEFEENASDSEDDFDIVLNDDDVCDGFDAARMRNGEDEENEGKEVIEEAKDGSDKSRMCLDSLQGGEGCERRNVAKVANSQYKYMRPQLSTLASTLKNSKYEGPASYSCPSLKGEQEDTMLYHGMRPKSQGQSLHQFSLPRSRTIVDVNIDAFDEKPWRHPGVDITDYFNFDFDEDSWKKYCNNLDRYRHGDISPARVTSDFSKHNGFYPSRTDHETLAHASNEVSQKGGRMFHKSGSPGKEREHFNMHKGRAIQVAGSITERRSSMDTRRPIDRDSDVVIHIDVQESNETCTLKEQVDPVKCSEQEAYGNGTSGMDDDMDGLTFGSSSEEDLDNESLVGDAFHEGSSMPNSERCSVRTHPPEEAALGKSEGNTKNAETLSKSKEEASRSTCNTATILEAEFPENKCYQYSRSPSFSGSDYEDYRDGARHDLEKSYKYVRCPAPNSLTGFQNSVTPALHHSDSFRSQFGKVKYRDGKDAARYGKRIHQKRDSLYGSSGLKSSASGFRGTSNSVTDRDYGHRLEHDHSRQKDKLYGYSGYHEDEFLYYKETEFSFNFCDERFPDYQIEDVCAKYPRKKGYQRFKIPTNHFLSRNSDERAYRLRDELLERDWDHRESCFTVDGMHPLSCQESRQLSLNYPENEIDTRRKGKGGEPRFTRRIQNDIEFFRGPKYLHGSVQQKYKRTGPYDVRGRNNYCYEYEERLPYTRRGAKSPVRSSRKFMEDSDDFLRSSHHRSFYSRPYRGAHTPKSIWRSRSSTKSDTYERNERQDIYEKHLLTENSQDVDIYGGSTESLNREKDVNNYDDRSYSTIRRYHRESELLQLSEDEGPLMEHNDNYHAETTSFSFERTSWNKRFDAEDRSGHARHVTYDMKLDNLNCKWMSDGEMGKRGYRSSDMYYGGGHDQSLLRCGDPVDVHVIHGEEKSRGRSIAAGSVLFNNRNNKKACDPVDEHQSMFTDLGKTRPETVRKVKSPDVKVSHKDLNCLDGLSDTLKKELDIEEGQILTDDIMEDAMKSNISMSGDLLQTNGVKRLHSENATKENTSNKEVSSPRILEVIAKMEKRRERFKEPIALKEKLPEPHTGSAEEASGTMKQQRPARKRRWGGQ</sequence>
<reference evidence="7" key="2">
    <citation type="submission" date="2022-03" db="EMBL/GenBank/DDBJ databases">
        <title>Draft title - Genomic analysis of global carrot germplasm unveils the trajectory of domestication and the origin of high carotenoid orange carrot.</title>
        <authorList>
            <person name="Iorizzo M."/>
            <person name="Ellison S."/>
            <person name="Senalik D."/>
            <person name="Macko-Podgorni A."/>
            <person name="Grzebelus D."/>
            <person name="Bostan H."/>
            <person name="Rolling W."/>
            <person name="Curaba J."/>
            <person name="Simon P."/>
        </authorList>
    </citation>
    <scope>NUCLEOTIDE SEQUENCE</scope>
    <source>
        <tissue evidence="7">Leaf</tissue>
    </source>
</reference>
<dbReference type="EMBL" id="CP093350">
    <property type="protein sequence ID" value="WOH13085.1"/>
    <property type="molecule type" value="Genomic_DNA"/>
</dbReference>
<evidence type="ECO:0000313" key="7">
    <source>
        <dbReference type="EMBL" id="WOH13085.1"/>
    </source>
</evidence>
<dbReference type="Pfam" id="PF05182">
    <property type="entry name" value="Fip1"/>
    <property type="match status" value="1"/>
</dbReference>
<feature type="compositionally biased region" description="Basic and acidic residues" evidence="5">
    <location>
        <begin position="35"/>
        <end position="49"/>
    </location>
</feature>
<accession>A0AAF1BBA3</accession>
<keyword evidence="8" id="KW-1185">Reference proteome</keyword>
<dbReference type="KEGG" id="dcr:108198495"/>
<evidence type="ECO:0000256" key="4">
    <source>
        <dbReference type="ARBA" id="ARBA00023242"/>
    </source>
</evidence>
<feature type="compositionally biased region" description="Basic residues" evidence="5">
    <location>
        <begin position="1141"/>
        <end position="1151"/>
    </location>
</feature>
<evidence type="ECO:0000256" key="5">
    <source>
        <dbReference type="SAM" id="MobiDB-lite"/>
    </source>
</evidence>
<evidence type="ECO:0000256" key="1">
    <source>
        <dbReference type="ARBA" id="ARBA00004123"/>
    </source>
</evidence>
<keyword evidence="3" id="KW-0507">mRNA processing</keyword>
<dbReference type="GO" id="GO:0006397">
    <property type="term" value="P:mRNA processing"/>
    <property type="evidence" value="ECO:0007669"/>
    <property type="project" value="UniProtKB-KW"/>
</dbReference>
<feature type="compositionally biased region" description="Polar residues" evidence="5">
    <location>
        <begin position="420"/>
        <end position="429"/>
    </location>
</feature>
<feature type="region of interest" description="Disordered" evidence="5">
    <location>
        <begin position="547"/>
        <end position="566"/>
    </location>
</feature>
<protein>
    <recommendedName>
        <fullName evidence="6">Pre-mRNA polyadenylation factor Fip1 domain-containing protein</fullName>
    </recommendedName>
</protein>
<feature type="compositionally biased region" description="Basic and acidic residues" evidence="5">
    <location>
        <begin position="91"/>
        <end position="106"/>
    </location>
</feature>
<dbReference type="InterPro" id="IPR007854">
    <property type="entry name" value="Fip1_dom"/>
</dbReference>
<gene>
    <name evidence="7" type="ORF">DCAR_0832594</name>
</gene>
<organism evidence="7 8">
    <name type="scientific">Daucus carota subsp. sativus</name>
    <name type="common">Carrot</name>
    <dbReference type="NCBI Taxonomy" id="79200"/>
    <lineage>
        <taxon>Eukaryota</taxon>
        <taxon>Viridiplantae</taxon>
        <taxon>Streptophyta</taxon>
        <taxon>Embryophyta</taxon>
        <taxon>Tracheophyta</taxon>
        <taxon>Spermatophyta</taxon>
        <taxon>Magnoliopsida</taxon>
        <taxon>eudicotyledons</taxon>
        <taxon>Gunneridae</taxon>
        <taxon>Pentapetalae</taxon>
        <taxon>asterids</taxon>
        <taxon>campanulids</taxon>
        <taxon>Apiales</taxon>
        <taxon>Apiaceae</taxon>
        <taxon>Apioideae</taxon>
        <taxon>Scandiceae</taxon>
        <taxon>Daucinae</taxon>
        <taxon>Daucus</taxon>
        <taxon>Daucus sect. Daucus</taxon>
    </lineage>
</organism>
<feature type="region of interest" description="Disordered" evidence="5">
    <location>
        <begin position="24"/>
        <end position="60"/>
    </location>
</feature>
<dbReference type="PANTHER" id="PTHR36884:SF4">
    <property type="entry name" value="FIP1[III]-LIKE PROTEIN"/>
    <property type="match status" value="1"/>
</dbReference>
<keyword evidence="4" id="KW-0539">Nucleus</keyword>
<name>A0AAF1BBA3_DAUCS</name>
<proteinExistence type="inferred from homology"/>
<feature type="domain" description="Pre-mRNA polyadenylation factor Fip1" evidence="6">
    <location>
        <begin position="196"/>
        <end position="238"/>
    </location>
</feature>
<feature type="region of interest" description="Disordered" evidence="5">
    <location>
        <begin position="273"/>
        <end position="293"/>
    </location>
</feature>
<feature type="region of interest" description="Disordered" evidence="5">
    <location>
        <begin position="1112"/>
        <end position="1151"/>
    </location>
</feature>
<dbReference type="PANTHER" id="PTHR36884">
    <property type="entry name" value="FIP1[III]-LIKE PROTEIN"/>
    <property type="match status" value="1"/>
</dbReference>
<dbReference type="Proteomes" id="UP000077755">
    <property type="component" value="Chromosome 8"/>
</dbReference>
<dbReference type="AlphaFoldDB" id="A0AAF1BBA3"/>
<evidence type="ECO:0000313" key="8">
    <source>
        <dbReference type="Proteomes" id="UP000077755"/>
    </source>
</evidence>
<feature type="compositionally biased region" description="Basic and acidic residues" evidence="5">
    <location>
        <begin position="1112"/>
        <end position="1124"/>
    </location>
</feature>